<dbReference type="PRINTS" id="PR00682">
    <property type="entry name" value="IPNSYNTHASE"/>
</dbReference>
<dbReference type="InterPro" id="IPR026992">
    <property type="entry name" value="DIOX_N"/>
</dbReference>
<evidence type="ECO:0000259" key="2">
    <source>
        <dbReference type="PROSITE" id="PS51471"/>
    </source>
</evidence>
<gene>
    <name evidence="3" type="ORF">BDA99DRAFT_527404</name>
</gene>
<organism evidence="3 4">
    <name type="scientific">Phascolomyces articulosus</name>
    <dbReference type="NCBI Taxonomy" id="60185"/>
    <lineage>
        <taxon>Eukaryota</taxon>
        <taxon>Fungi</taxon>
        <taxon>Fungi incertae sedis</taxon>
        <taxon>Mucoromycota</taxon>
        <taxon>Mucoromycotina</taxon>
        <taxon>Mucoromycetes</taxon>
        <taxon>Mucorales</taxon>
        <taxon>Lichtheimiaceae</taxon>
        <taxon>Phascolomyces</taxon>
    </lineage>
</organism>
<dbReference type="InterPro" id="IPR044861">
    <property type="entry name" value="IPNS-like_FE2OG_OXY"/>
</dbReference>
<dbReference type="GO" id="GO:0046872">
    <property type="term" value="F:metal ion binding"/>
    <property type="evidence" value="ECO:0007669"/>
    <property type="project" value="UniProtKB-KW"/>
</dbReference>
<keyword evidence="1" id="KW-0479">Metal-binding</keyword>
<proteinExistence type="inferred from homology"/>
<comment type="caution">
    <text evidence="3">The sequence shown here is derived from an EMBL/GenBank/DDBJ whole genome shotgun (WGS) entry which is preliminary data.</text>
</comment>
<dbReference type="Pfam" id="PF14226">
    <property type="entry name" value="DIOX_N"/>
    <property type="match status" value="1"/>
</dbReference>
<dbReference type="InterPro" id="IPR027443">
    <property type="entry name" value="IPNS-like_sf"/>
</dbReference>
<dbReference type="Pfam" id="PF03171">
    <property type="entry name" value="2OG-FeII_Oxy"/>
    <property type="match status" value="1"/>
</dbReference>
<feature type="domain" description="Fe2OG dioxygenase" evidence="2">
    <location>
        <begin position="174"/>
        <end position="288"/>
    </location>
</feature>
<protein>
    <recommendedName>
        <fullName evidence="2">Fe2OG dioxygenase domain-containing protein</fullName>
    </recommendedName>
</protein>
<dbReference type="AlphaFoldDB" id="A0AAD5JND3"/>
<keyword evidence="1" id="KW-0560">Oxidoreductase</keyword>
<dbReference type="InterPro" id="IPR050231">
    <property type="entry name" value="Iron_ascorbate_oxido_reductase"/>
</dbReference>
<evidence type="ECO:0000256" key="1">
    <source>
        <dbReference type="RuleBase" id="RU003682"/>
    </source>
</evidence>
<comment type="similarity">
    <text evidence="1">Belongs to the iron/ascorbate-dependent oxidoreductase family.</text>
</comment>
<evidence type="ECO:0000313" key="4">
    <source>
        <dbReference type="Proteomes" id="UP001209540"/>
    </source>
</evidence>
<dbReference type="GO" id="GO:0016491">
    <property type="term" value="F:oxidoreductase activity"/>
    <property type="evidence" value="ECO:0007669"/>
    <property type="project" value="UniProtKB-KW"/>
</dbReference>
<name>A0AAD5JND3_9FUNG</name>
<dbReference type="SUPFAM" id="SSF51197">
    <property type="entry name" value="Clavaminate synthase-like"/>
    <property type="match status" value="1"/>
</dbReference>
<dbReference type="PANTHER" id="PTHR47990">
    <property type="entry name" value="2-OXOGLUTARATE (2OG) AND FE(II)-DEPENDENT OXYGENASE SUPERFAMILY PROTEIN-RELATED"/>
    <property type="match status" value="1"/>
</dbReference>
<keyword evidence="4" id="KW-1185">Reference proteome</keyword>
<sequence length="348" mass="40074">MSTYNIPTIDFSDFSNRYATVAEQIFDACKNIGFFHIINYETPSILQVEQAFDLSKQFFELPTEEKIKFKQDSNQKKIEGYMEIYSQRFDPKNQKKGDFKENFDMETLTDTKNIEHFPKLFQNHRSDLQAFSKGMHETALRVLELLTFALKLPPNDKTGANDWLSSSHAYDGKGSTSVLRFLRYPNRTPEDEEDGSDNADSEIILAGQHTDFIMITLLYQNAPGLQVRVSDDSWLTVPVVNNAILVNLGGMFSYFTNGLFKSAMHRVIDMPDQRNRMDRYSIGYFVYPETGTMITNMPSPLIPCERPNFKEVPKDIKITTSNEYLDYRHQRSLAAKQSSNTNGEYDVI</sequence>
<evidence type="ECO:0000313" key="3">
    <source>
        <dbReference type="EMBL" id="KAI9246078.1"/>
    </source>
</evidence>
<dbReference type="PROSITE" id="PS51471">
    <property type="entry name" value="FE2OG_OXY"/>
    <property type="match status" value="1"/>
</dbReference>
<dbReference type="EMBL" id="JAIXMP010000048">
    <property type="protein sequence ID" value="KAI9246078.1"/>
    <property type="molecule type" value="Genomic_DNA"/>
</dbReference>
<dbReference type="InterPro" id="IPR005123">
    <property type="entry name" value="Oxoglu/Fe-dep_dioxygenase_dom"/>
</dbReference>
<dbReference type="Gene3D" id="2.60.120.330">
    <property type="entry name" value="B-lactam Antibiotic, Isopenicillin N Synthase, Chain"/>
    <property type="match status" value="1"/>
</dbReference>
<keyword evidence="1" id="KW-0408">Iron</keyword>
<accession>A0AAD5JND3</accession>
<dbReference type="Proteomes" id="UP001209540">
    <property type="component" value="Unassembled WGS sequence"/>
</dbReference>
<reference evidence="3" key="1">
    <citation type="journal article" date="2022" name="IScience">
        <title>Evolution of zygomycete secretomes and the origins of terrestrial fungal ecologies.</title>
        <authorList>
            <person name="Chang Y."/>
            <person name="Wang Y."/>
            <person name="Mondo S."/>
            <person name="Ahrendt S."/>
            <person name="Andreopoulos W."/>
            <person name="Barry K."/>
            <person name="Beard J."/>
            <person name="Benny G.L."/>
            <person name="Blankenship S."/>
            <person name="Bonito G."/>
            <person name="Cuomo C."/>
            <person name="Desiro A."/>
            <person name="Gervers K.A."/>
            <person name="Hundley H."/>
            <person name="Kuo A."/>
            <person name="LaButti K."/>
            <person name="Lang B.F."/>
            <person name="Lipzen A."/>
            <person name="O'Donnell K."/>
            <person name="Pangilinan J."/>
            <person name="Reynolds N."/>
            <person name="Sandor L."/>
            <person name="Smith M.E."/>
            <person name="Tsang A."/>
            <person name="Grigoriev I.V."/>
            <person name="Stajich J.E."/>
            <person name="Spatafora J.W."/>
        </authorList>
    </citation>
    <scope>NUCLEOTIDE SEQUENCE</scope>
    <source>
        <strain evidence="3">RSA 2281</strain>
    </source>
</reference>
<reference evidence="3" key="2">
    <citation type="submission" date="2023-02" db="EMBL/GenBank/DDBJ databases">
        <authorList>
            <consortium name="DOE Joint Genome Institute"/>
            <person name="Mondo S.J."/>
            <person name="Chang Y."/>
            <person name="Wang Y."/>
            <person name="Ahrendt S."/>
            <person name="Andreopoulos W."/>
            <person name="Barry K."/>
            <person name="Beard J."/>
            <person name="Benny G.L."/>
            <person name="Blankenship S."/>
            <person name="Bonito G."/>
            <person name="Cuomo C."/>
            <person name="Desiro A."/>
            <person name="Gervers K.A."/>
            <person name="Hundley H."/>
            <person name="Kuo A."/>
            <person name="LaButti K."/>
            <person name="Lang B.F."/>
            <person name="Lipzen A."/>
            <person name="O'Donnell K."/>
            <person name="Pangilinan J."/>
            <person name="Reynolds N."/>
            <person name="Sandor L."/>
            <person name="Smith M.W."/>
            <person name="Tsang A."/>
            <person name="Grigoriev I.V."/>
            <person name="Stajich J.E."/>
            <person name="Spatafora J.W."/>
        </authorList>
    </citation>
    <scope>NUCLEOTIDE SEQUENCE</scope>
    <source>
        <strain evidence="3">RSA 2281</strain>
    </source>
</reference>